<dbReference type="EMBL" id="PFKO01000140">
    <property type="protein sequence ID" value="PIY32998.1"/>
    <property type="molecule type" value="Genomic_DNA"/>
</dbReference>
<gene>
    <name evidence="1" type="ORF">COZ07_03755</name>
</gene>
<dbReference type="InterPro" id="IPR029045">
    <property type="entry name" value="ClpP/crotonase-like_dom_sf"/>
</dbReference>
<dbReference type="Proteomes" id="UP000230646">
    <property type="component" value="Unassembled WGS sequence"/>
</dbReference>
<accession>A0A2M7PQU2</accession>
<evidence type="ECO:0000313" key="1">
    <source>
        <dbReference type="EMBL" id="PIY32998.1"/>
    </source>
</evidence>
<dbReference type="InterPro" id="IPR002825">
    <property type="entry name" value="Pept_S49_ser-pept_pro"/>
</dbReference>
<dbReference type="GO" id="GO:0016020">
    <property type="term" value="C:membrane"/>
    <property type="evidence" value="ECO:0007669"/>
    <property type="project" value="InterPro"/>
</dbReference>
<dbReference type="PANTHER" id="PTHR35984">
    <property type="entry name" value="PERIPLASMIC SERINE PROTEASE"/>
    <property type="match status" value="1"/>
</dbReference>
<evidence type="ECO:0000313" key="2">
    <source>
        <dbReference type="Proteomes" id="UP000230646"/>
    </source>
</evidence>
<dbReference type="SUPFAM" id="SSF52096">
    <property type="entry name" value="ClpP/crotonase"/>
    <property type="match status" value="1"/>
</dbReference>
<dbReference type="Gene3D" id="3.90.226.10">
    <property type="entry name" value="2-enoyl-CoA Hydratase, Chain A, domain 1"/>
    <property type="match status" value="1"/>
</dbReference>
<reference evidence="1 2" key="1">
    <citation type="submission" date="2017-09" db="EMBL/GenBank/DDBJ databases">
        <title>Depth-based differentiation of microbial function through sediment-hosted aquifers and enrichment of novel symbionts in the deep terrestrial subsurface.</title>
        <authorList>
            <person name="Probst A.J."/>
            <person name="Ladd B."/>
            <person name="Jarett J.K."/>
            <person name="Geller-Mcgrath D.E."/>
            <person name="Sieber C.M."/>
            <person name="Emerson J.B."/>
            <person name="Anantharaman K."/>
            <person name="Thomas B.C."/>
            <person name="Malmstrom R."/>
            <person name="Stieglmeier M."/>
            <person name="Klingl A."/>
            <person name="Woyke T."/>
            <person name="Ryan C.M."/>
            <person name="Banfield J.F."/>
        </authorList>
    </citation>
    <scope>NUCLEOTIDE SEQUENCE [LARGE SCALE GENOMIC DNA]</scope>
    <source>
        <strain evidence="1">CG_4_10_14_3_um_filter_34_13</strain>
    </source>
</reference>
<organism evidence="1 2">
    <name type="scientific">Candidatus Infernicultor aquiphilus</name>
    <dbReference type="NCBI Taxonomy" id="1805029"/>
    <lineage>
        <taxon>Bacteria</taxon>
        <taxon>Pseudomonadati</taxon>
        <taxon>Atribacterota</taxon>
        <taxon>Candidatus Phoenicimicrobiia</taxon>
        <taxon>Candidatus Pheonicimicrobiales</taxon>
        <taxon>Candidatus Phoenicimicrobiaceae</taxon>
        <taxon>Candidatus Infernicultor</taxon>
    </lineage>
</organism>
<dbReference type="AlphaFoldDB" id="A0A2M7PQU2"/>
<dbReference type="PANTHER" id="PTHR35984:SF1">
    <property type="entry name" value="PERIPLASMIC SERINE PROTEASE"/>
    <property type="match status" value="1"/>
</dbReference>
<sequence length="395" mass="44889">MGLMNEYINKRLSGSELESELLNLISEYNKLRDTYLFVYAAAIGKPIPGISLEQSDFYLIHDLLADKKELQKVDLYMETPGGSGETAEEIVKFLRNNFDTVSFVVSGEAKSAGTIIVLSGDEILMTETGSLGPIDAQMKIGRSVISAYDYMEWVEGKRKEAEEQGRLNPFDATMVAQITPGELGSVFYALKFAEDLVVEWLINYKFKKWIVTETRKIAVTKEMKRKRAEEIAKELTDHSKWRSHGRSIKIDDLEEIGLKITRVDDDPKLADIVYRIQTVCKMIFETTTSFKIFATQDNKIFRQAVPMGAPIRIPRKLTPIPDVVEIEQKCPKCGEVYKIYVKFNPNPQIDIDFKNKGFIPFPKDAKIICKCGFEIDLSGIKNQIEIQTGRKIIVK</sequence>
<name>A0A2M7PQU2_9BACT</name>
<proteinExistence type="predicted"/>
<comment type="caution">
    <text evidence="1">The sequence shown here is derived from an EMBL/GenBank/DDBJ whole genome shotgun (WGS) entry which is preliminary data.</text>
</comment>
<protein>
    <submittedName>
        <fullName evidence="1">Peptidase</fullName>
    </submittedName>
</protein>
<dbReference type="Pfam" id="PF01972">
    <property type="entry name" value="SDH_protease"/>
    <property type="match status" value="1"/>
</dbReference>